<gene>
    <name evidence="5" type="ORF">FSB_LOCUS7588</name>
</gene>
<evidence type="ECO:0000256" key="3">
    <source>
        <dbReference type="ARBA" id="ARBA00022530"/>
    </source>
</evidence>
<dbReference type="Gene3D" id="3.50.30.50">
    <property type="entry name" value="Putative cyclase"/>
    <property type="match status" value="1"/>
</dbReference>
<dbReference type="PANTHER" id="PTHR31118">
    <property type="entry name" value="CYCLASE-LIKE PROTEIN 2"/>
    <property type="match status" value="1"/>
</dbReference>
<sequence length="131" mass="14514">MIMIKPLLLLLLLCAQLHSIHGLVPVRKEVYDNGRIFDITHKFTPQTPSGGDSENGVGRFLCLRDNMKNGSLYNGSDLKLFVHSGTHVDAPGHMLDHYFDDGFDVDTLDLEVLNGPALLVDVPRDKNITGM</sequence>
<evidence type="ECO:0008006" key="6">
    <source>
        <dbReference type="Google" id="ProtNLM"/>
    </source>
</evidence>
<dbReference type="InterPro" id="IPR037175">
    <property type="entry name" value="KFase_sf"/>
</dbReference>
<evidence type="ECO:0000256" key="1">
    <source>
        <dbReference type="ARBA" id="ARBA00004498"/>
    </source>
</evidence>
<dbReference type="AlphaFoldDB" id="A0A2N9ELD7"/>
<accession>A0A2N9ELD7</accession>
<comment type="subcellular location">
    <subcellularLocation>
        <location evidence="1">Secreted</location>
        <location evidence="1">Extracellular space</location>
        <location evidence="1">Extracellular matrix</location>
    </subcellularLocation>
</comment>
<evidence type="ECO:0000256" key="2">
    <source>
        <dbReference type="ARBA" id="ARBA00007865"/>
    </source>
</evidence>
<dbReference type="InterPro" id="IPR007325">
    <property type="entry name" value="KFase/CYL"/>
</dbReference>
<dbReference type="SUPFAM" id="SSF102198">
    <property type="entry name" value="Putative cyclase"/>
    <property type="match status" value="1"/>
</dbReference>
<dbReference type="GO" id="GO:0019441">
    <property type="term" value="P:L-tryptophan catabolic process to kynurenine"/>
    <property type="evidence" value="ECO:0007669"/>
    <property type="project" value="InterPro"/>
</dbReference>
<keyword evidence="3" id="KW-0964">Secreted</keyword>
<feature type="chain" id="PRO_5014667011" description="Cyclase family protein" evidence="4">
    <location>
        <begin position="23"/>
        <end position="131"/>
    </location>
</feature>
<keyword evidence="3" id="KW-0272">Extracellular matrix</keyword>
<dbReference type="PANTHER" id="PTHR31118:SF12">
    <property type="entry name" value="CYCLASE-LIKE PROTEIN 2"/>
    <property type="match status" value="1"/>
</dbReference>
<evidence type="ECO:0000313" key="5">
    <source>
        <dbReference type="EMBL" id="SPC79706.1"/>
    </source>
</evidence>
<dbReference type="GO" id="GO:0004061">
    <property type="term" value="F:arylformamidase activity"/>
    <property type="evidence" value="ECO:0007669"/>
    <property type="project" value="InterPro"/>
</dbReference>
<dbReference type="Pfam" id="PF04199">
    <property type="entry name" value="Cyclase"/>
    <property type="match status" value="1"/>
</dbReference>
<dbReference type="EMBL" id="OIVN01000407">
    <property type="protein sequence ID" value="SPC79706.1"/>
    <property type="molecule type" value="Genomic_DNA"/>
</dbReference>
<keyword evidence="4" id="KW-0732">Signal</keyword>
<name>A0A2N9ELD7_FAGSY</name>
<feature type="signal peptide" evidence="4">
    <location>
        <begin position="1"/>
        <end position="22"/>
    </location>
</feature>
<proteinExistence type="inferred from homology"/>
<organism evidence="5">
    <name type="scientific">Fagus sylvatica</name>
    <name type="common">Beechnut</name>
    <dbReference type="NCBI Taxonomy" id="28930"/>
    <lineage>
        <taxon>Eukaryota</taxon>
        <taxon>Viridiplantae</taxon>
        <taxon>Streptophyta</taxon>
        <taxon>Embryophyta</taxon>
        <taxon>Tracheophyta</taxon>
        <taxon>Spermatophyta</taxon>
        <taxon>Magnoliopsida</taxon>
        <taxon>eudicotyledons</taxon>
        <taxon>Gunneridae</taxon>
        <taxon>Pentapetalae</taxon>
        <taxon>rosids</taxon>
        <taxon>fabids</taxon>
        <taxon>Fagales</taxon>
        <taxon>Fagaceae</taxon>
        <taxon>Fagus</taxon>
    </lineage>
</organism>
<comment type="similarity">
    <text evidence="2">Belongs to the Cyclase 1 superfamily.</text>
</comment>
<protein>
    <recommendedName>
        <fullName evidence="6">Cyclase family protein</fullName>
    </recommendedName>
</protein>
<reference evidence="5" key="1">
    <citation type="submission" date="2018-02" db="EMBL/GenBank/DDBJ databases">
        <authorList>
            <person name="Cohen D.B."/>
            <person name="Kent A.D."/>
        </authorList>
    </citation>
    <scope>NUCLEOTIDE SEQUENCE</scope>
</reference>
<evidence type="ECO:0000256" key="4">
    <source>
        <dbReference type="SAM" id="SignalP"/>
    </source>
</evidence>